<keyword evidence="1" id="KW-1185">Reference proteome</keyword>
<protein>
    <submittedName>
        <fullName evidence="2">Secreted protein</fullName>
    </submittedName>
</protein>
<dbReference type="WBParaSite" id="HCON_00118060-00001">
    <property type="protein sequence ID" value="HCON_00118060-00001"/>
    <property type="gene ID" value="HCON_00118060"/>
</dbReference>
<dbReference type="AlphaFoldDB" id="A0A7I4YPI1"/>
<reference evidence="2" key="1">
    <citation type="submission" date="2020-12" db="UniProtKB">
        <authorList>
            <consortium name="WormBaseParasite"/>
        </authorList>
    </citation>
    <scope>IDENTIFICATION</scope>
    <source>
        <strain evidence="2">MHco3</strain>
    </source>
</reference>
<name>A0A7I4YPI1_HAECO</name>
<organism evidence="1 2">
    <name type="scientific">Haemonchus contortus</name>
    <name type="common">Barber pole worm</name>
    <dbReference type="NCBI Taxonomy" id="6289"/>
    <lineage>
        <taxon>Eukaryota</taxon>
        <taxon>Metazoa</taxon>
        <taxon>Ecdysozoa</taxon>
        <taxon>Nematoda</taxon>
        <taxon>Chromadorea</taxon>
        <taxon>Rhabditida</taxon>
        <taxon>Rhabditina</taxon>
        <taxon>Rhabditomorpha</taxon>
        <taxon>Strongyloidea</taxon>
        <taxon>Trichostrongylidae</taxon>
        <taxon>Haemonchus</taxon>
    </lineage>
</organism>
<proteinExistence type="predicted"/>
<evidence type="ECO:0000313" key="2">
    <source>
        <dbReference type="WBParaSite" id="HCON_00118060-00001"/>
    </source>
</evidence>
<sequence length="71" mass="8066">MMIVAHVVTTRSLRPFKVHVFSGALRSLQSNAKTLTQLMLLRNKRNVLTVERNTRIGMSYFWVPSLFSASG</sequence>
<dbReference type="Proteomes" id="UP000025227">
    <property type="component" value="Unplaced"/>
</dbReference>
<accession>A0A7I4YPI1</accession>
<evidence type="ECO:0000313" key="1">
    <source>
        <dbReference type="Proteomes" id="UP000025227"/>
    </source>
</evidence>